<sequence>VPNTAQWERIAAGFSTQWNFPNCVGALDGKHVAIEALPGAGSDTFNYKGFHSIVLMACCGASYKFTLVDVGQPGRYSDGGVFRNSEMGEQILSDTAGLPSPAHLPETRTKLPFVFVGDEAFPLLTNLMRPFPRKGLKLPQKVFNYRLSRARRVIENTFGILVALWRIFRQPIQASAKTLEAVVWACVSLHNYLRASDESERGERLYCPAGYVDTEKEGHPGQTTNGRWRVESADGTALSDVGRVSSNTHATVAKSVREKYMKYFCSRRGEVPWQYNVVLRGAAPAAPNA</sequence>
<proteinExistence type="predicted"/>
<reference evidence="1 2" key="1">
    <citation type="journal article" date="2020" name="Cell">
        <title>Large-Scale Comparative Analyses of Tick Genomes Elucidate Their Genetic Diversity and Vector Capacities.</title>
        <authorList>
            <consortium name="Tick Genome and Microbiome Consortium (TIGMIC)"/>
            <person name="Jia N."/>
            <person name="Wang J."/>
            <person name="Shi W."/>
            <person name="Du L."/>
            <person name="Sun Y."/>
            <person name="Zhan W."/>
            <person name="Jiang J.F."/>
            <person name="Wang Q."/>
            <person name="Zhang B."/>
            <person name="Ji P."/>
            <person name="Bell-Sakyi L."/>
            <person name="Cui X.M."/>
            <person name="Yuan T.T."/>
            <person name="Jiang B.G."/>
            <person name="Yang W.F."/>
            <person name="Lam T.T."/>
            <person name="Chang Q.C."/>
            <person name="Ding S.J."/>
            <person name="Wang X.J."/>
            <person name="Zhu J.G."/>
            <person name="Ruan X.D."/>
            <person name="Zhao L."/>
            <person name="Wei J.T."/>
            <person name="Ye R.Z."/>
            <person name="Que T.C."/>
            <person name="Du C.H."/>
            <person name="Zhou Y.H."/>
            <person name="Cheng J.X."/>
            <person name="Dai P.F."/>
            <person name="Guo W.B."/>
            <person name="Han X.H."/>
            <person name="Huang E.J."/>
            <person name="Li L.F."/>
            <person name="Wei W."/>
            <person name="Gao Y.C."/>
            <person name="Liu J.Z."/>
            <person name="Shao H.Z."/>
            <person name="Wang X."/>
            <person name="Wang C.C."/>
            <person name="Yang T.C."/>
            <person name="Huo Q.B."/>
            <person name="Li W."/>
            <person name="Chen H.Y."/>
            <person name="Chen S.E."/>
            <person name="Zhou L.G."/>
            <person name="Ni X.B."/>
            <person name="Tian J.H."/>
            <person name="Sheng Y."/>
            <person name="Liu T."/>
            <person name="Pan Y.S."/>
            <person name="Xia L.Y."/>
            <person name="Li J."/>
            <person name="Zhao F."/>
            <person name="Cao W.C."/>
        </authorList>
    </citation>
    <scope>NUCLEOTIDE SEQUENCE [LARGE SCALE GENOMIC DNA]</scope>
    <source>
        <strain evidence="1">Iper-2018</strain>
    </source>
</reference>
<accession>A0AC60QQ69</accession>
<comment type="caution">
    <text evidence="1">The sequence shown here is derived from an EMBL/GenBank/DDBJ whole genome shotgun (WGS) entry which is preliminary data.</text>
</comment>
<evidence type="ECO:0000313" key="1">
    <source>
        <dbReference type="EMBL" id="KAG0438197.1"/>
    </source>
</evidence>
<organism evidence="1 2">
    <name type="scientific">Ixodes persulcatus</name>
    <name type="common">Taiga tick</name>
    <dbReference type="NCBI Taxonomy" id="34615"/>
    <lineage>
        <taxon>Eukaryota</taxon>
        <taxon>Metazoa</taxon>
        <taxon>Ecdysozoa</taxon>
        <taxon>Arthropoda</taxon>
        <taxon>Chelicerata</taxon>
        <taxon>Arachnida</taxon>
        <taxon>Acari</taxon>
        <taxon>Parasitiformes</taxon>
        <taxon>Ixodida</taxon>
        <taxon>Ixodoidea</taxon>
        <taxon>Ixodidae</taxon>
        <taxon>Ixodinae</taxon>
        <taxon>Ixodes</taxon>
    </lineage>
</organism>
<dbReference type="Proteomes" id="UP000805193">
    <property type="component" value="Unassembled WGS sequence"/>
</dbReference>
<dbReference type="EMBL" id="JABSTQ010005961">
    <property type="protein sequence ID" value="KAG0438197.1"/>
    <property type="molecule type" value="Genomic_DNA"/>
</dbReference>
<keyword evidence="2" id="KW-1185">Reference proteome</keyword>
<gene>
    <name evidence="1" type="ORF">HPB47_017113</name>
</gene>
<name>A0AC60QQ69_IXOPE</name>
<protein>
    <submittedName>
        <fullName evidence="1">Uncharacterized protein</fullName>
    </submittedName>
</protein>
<evidence type="ECO:0000313" key="2">
    <source>
        <dbReference type="Proteomes" id="UP000805193"/>
    </source>
</evidence>
<feature type="non-terminal residue" evidence="1">
    <location>
        <position position="1"/>
    </location>
</feature>